<accession>A0A182UC85</accession>
<evidence type="ECO:0000313" key="3">
    <source>
        <dbReference type="Proteomes" id="UP000075902"/>
    </source>
</evidence>
<reference evidence="2" key="2">
    <citation type="submission" date="2020-05" db="UniProtKB">
        <authorList>
            <consortium name="EnsemblMetazoa"/>
        </authorList>
    </citation>
    <scope>IDENTIFICATION</scope>
    <source>
        <strain evidence="2">CM1001059</strain>
    </source>
</reference>
<organism evidence="2 3">
    <name type="scientific">Anopheles melas</name>
    <dbReference type="NCBI Taxonomy" id="34690"/>
    <lineage>
        <taxon>Eukaryota</taxon>
        <taxon>Metazoa</taxon>
        <taxon>Ecdysozoa</taxon>
        <taxon>Arthropoda</taxon>
        <taxon>Hexapoda</taxon>
        <taxon>Insecta</taxon>
        <taxon>Pterygota</taxon>
        <taxon>Neoptera</taxon>
        <taxon>Endopterygota</taxon>
        <taxon>Diptera</taxon>
        <taxon>Nematocera</taxon>
        <taxon>Culicoidea</taxon>
        <taxon>Culicidae</taxon>
        <taxon>Anophelinae</taxon>
        <taxon>Anopheles</taxon>
    </lineage>
</organism>
<evidence type="ECO:0000256" key="1">
    <source>
        <dbReference type="SAM" id="Phobius"/>
    </source>
</evidence>
<keyword evidence="3" id="KW-1185">Reference proteome</keyword>
<keyword evidence="1" id="KW-0812">Transmembrane</keyword>
<reference evidence="3" key="1">
    <citation type="submission" date="2014-01" db="EMBL/GenBank/DDBJ databases">
        <title>The Genome Sequence of Anopheles melas CM1001059_A (V2).</title>
        <authorList>
            <consortium name="The Broad Institute Genomics Platform"/>
            <person name="Neafsey D.E."/>
            <person name="Besansky N."/>
            <person name="Howell P."/>
            <person name="Walton C."/>
            <person name="Young S.K."/>
            <person name="Zeng Q."/>
            <person name="Gargeya S."/>
            <person name="Fitzgerald M."/>
            <person name="Haas B."/>
            <person name="Abouelleil A."/>
            <person name="Allen A.W."/>
            <person name="Alvarado L."/>
            <person name="Arachchi H.M."/>
            <person name="Berlin A.M."/>
            <person name="Chapman S.B."/>
            <person name="Gainer-Dewar J."/>
            <person name="Goldberg J."/>
            <person name="Griggs A."/>
            <person name="Gujja S."/>
            <person name="Hansen M."/>
            <person name="Howarth C."/>
            <person name="Imamovic A."/>
            <person name="Ireland A."/>
            <person name="Larimer J."/>
            <person name="McCowan C."/>
            <person name="Murphy C."/>
            <person name="Pearson M."/>
            <person name="Poon T.W."/>
            <person name="Priest M."/>
            <person name="Roberts A."/>
            <person name="Saif S."/>
            <person name="Shea T."/>
            <person name="Sisk P."/>
            <person name="Sykes S."/>
            <person name="Wortman J."/>
            <person name="Nusbaum C."/>
            <person name="Birren B."/>
        </authorList>
    </citation>
    <scope>NUCLEOTIDE SEQUENCE [LARGE SCALE GENOMIC DNA]</scope>
    <source>
        <strain evidence="3">CM1001059</strain>
    </source>
</reference>
<protein>
    <submittedName>
        <fullName evidence="2">Uncharacterized protein</fullName>
    </submittedName>
</protein>
<keyword evidence="1" id="KW-0472">Membrane</keyword>
<keyword evidence="1" id="KW-1133">Transmembrane helix</keyword>
<dbReference type="VEuPathDB" id="VectorBase:AMEC017782"/>
<sequence length="124" mass="13651">MLMLCIFSDCFARPEERLHEAIDPIKLWPYSCPSAAIGAIGALFALHPLFAVAVCQTAHKSRLTPVGRTVAAGSVRVSLQKLGLEGKMSTETTEAIHKSEIFLLFGKWKAPSRQARRRVVEDAM</sequence>
<dbReference type="Proteomes" id="UP000075902">
    <property type="component" value="Unassembled WGS sequence"/>
</dbReference>
<feature type="transmembrane region" description="Helical" evidence="1">
    <location>
        <begin position="36"/>
        <end position="55"/>
    </location>
</feature>
<evidence type="ECO:0000313" key="2">
    <source>
        <dbReference type="EnsemblMetazoa" id="AMEC017782-PA"/>
    </source>
</evidence>
<dbReference type="AlphaFoldDB" id="A0A182UC85"/>
<name>A0A182UC85_9DIPT</name>
<proteinExistence type="predicted"/>
<dbReference type="EnsemblMetazoa" id="AMEC017782-RA">
    <property type="protein sequence ID" value="AMEC017782-PA"/>
    <property type="gene ID" value="AMEC017782"/>
</dbReference>